<dbReference type="Proteomes" id="UP000248314">
    <property type="component" value="Unassembled WGS sequence"/>
</dbReference>
<evidence type="ECO:0000313" key="1">
    <source>
        <dbReference type="EMBL" id="PXX24803.1"/>
    </source>
</evidence>
<proteinExistence type="predicted"/>
<evidence type="ECO:0000313" key="2">
    <source>
        <dbReference type="Proteomes" id="UP000248314"/>
    </source>
</evidence>
<accession>A0A318I2D7</accession>
<reference evidence="1 2" key="1">
    <citation type="submission" date="2018-05" db="EMBL/GenBank/DDBJ databases">
        <title>Genomic Encyclopedia of Type Strains, Phase I: the one thousand microbial genomes (KMG-I) project.</title>
        <authorList>
            <person name="Kyrpides N."/>
        </authorList>
    </citation>
    <scope>NUCLEOTIDE SEQUENCE [LARGE SCALE GENOMIC DNA]</scope>
    <source>
        <strain evidence="1 2">DSM 15611</strain>
    </source>
</reference>
<dbReference type="RefSeq" id="WP_232227215.1">
    <property type="nucleotide sequence ID" value="NZ_BAIZ01000008.1"/>
</dbReference>
<name>A0A318I2D7_9BACT</name>
<dbReference type="AlphaFoldDB" id="A0A318I2D7"/>
<protein>
    <submittedName>
        <fullName evidence="1">Uncharacterized protein</fullName>
    </submittedName>
</protein>
<dbReference type="EMBL" id="QJJX01000001">
    <property type="protein sequence ID" value="PXX24803.1"/>
    <property type="molecule type" value="Genomic_DNA"/>
</dbReference>
<dbReference type="STRING" id="1122991.GCA_000613445_02428"/>
<keyword evidence="2" id="KW-1185">Reference proteome</keyword>
<organism evidence="1 2">
    <name type="scientific">Hoylesella shahii DSM 15611 = JCM 12083</name>
    <dbReference type="NCBI Taxonomy" id="1122991"/>
    <lineage>
        <taxon>Bacteria</taxon>
        <taxon>Pseudomonadati</taxon>
        <taxon>Bacteroidota</taxon>
        <taxon>Bacteroidia</taxon>
        <taxon>Bacteroidales</taxon>
        <taxon>Prevotellaceae</taxon>
        <taxon>Hoylesella</taxon>
    </lineage>
</organism>
<gene>
    <name evidence="1" type="ORF">EJ73_00069</name>
</gene>
<sequence length="1255" mass="141754">MMKMYRRLRMLSKHSLLFLTVLFVVLNCLPVAAQNATISPKLGNLISAYTHQSSEVGFESGYGSLWQHKQLPITYSCSDFPTLSKDGVLGNHTCNLLYYTKNGREKMIQVAGPAPNYTSLALPKGYRITRYKIIISDSLDAISDYSVLDGRIKDLKYGRYSDWYFGEVAKNDIRPNSEAANYQRPTYRNGAYVRIARTAQKKSYTIERKGEDMGNILYFCFSGNTHRLSTAGIAYDSIQIWFTADKEIECTLLPNVEHENYVSLSENVMTLGKTDVGNLKLFEKRGTKYYGYDQKHSLEMTASINLFEEGATDGETWDATRGNKTIKCVKSNDAKGDEWYALRSGTFYIEAPTSARVQGESKNVRVPVGYRITGVKFDYKTDQYKKCGFRLRNGNTYLDSELKGVARENAAIWHRTSYNELYTLVDGAPKYLSYQMPWEPGYIARAKIADENKHVRLDENNNSFYLYIKRYEGTESKFWLSVKPGETAYFTEARNQQLRVEAVEMVDNSTPFRLITYDKKGNYRSTVDVSDETGGGVELRDYNNDAIKFRIEGTSHVANPTALLRITLYMEALNPYINTVNVVCNGKYNKVVRTFEAQDFNLGGEKFVYKVPKGLSDQTKVQFSFDSLKSEFADETYGYPHVPHHSRYSFVGSEYYKALQDRLYDHVDLVENCDYGKKISVSAAGNIAFPFNNAGELSNTNKLKPSAYFSEKPFTLDVYSKTEGEEVTIIDGQVSKKKAKGNFSPTNAQLQNKETKTMYLYTTDETRYNIAPTKGEQHRSFAYYQTTIKLEFASYTARIKWVPLYNKPMYDKDDAHKRHLDDKMFGAEIQTIESGVDGNKPQEGATSEFGFLSLNQIIEALEDTIRKDGGVNGPKSLKEVLYIDGSKLFDILPVSQTQDLVHKLDSLRGLLASNALIYLPYRSKTLASVPNTALKYEGKPGFEGRNNLVLVDKMPFFAPYDIQLRPECYASYTRNIAPTFHGRVDYATLVLPYGLTVDKDGIHETKGEEESKFYMGKIAKESVVYNKNDKRNHEGADYGDMTKLEKLKAGKSEANQPYVIKVLSGHGAKNVFFVANEKGALIKKTPEALMGLVASDAVSCKITNVTTSLKSYFTYSGRKISKSGNEMVFYFSLNRFVAFKNLSKDDLFLYPFRSVYYADNHKVLQSKGFNSFGVTFDDVDDVTPTAIQDVQEEVVLKVTLGAGHITAEASKDIPLNVFNLSGQCVVRTLIKAGKPQTFYLAPGVYLVNGKKMIVN</sequence>
<comment type="caution">
    <text evidence="1">The sequence shown here is derived from an EMBL/GenBank/DDBJ whole genome shotgun (WGS) entry which is preliminary data.</text>
</comment>